<evidence type="ECO:0000256" key="3">
    <source>
        <dbReference type="ARBA" id="ARBA00022989"/>
    </source>
</evidence>
<dbReference type="GO" id="GO:0016020">
    <property type="term" value="C:membrane"/>
    <property type="evidence" value="ECO:0007669"/>
    <property type="project" value="UniProtKB-SubCell"/>
</dbReference>
<comment type="caution">
    <text evidence="7">The sequence shown here is derived from an EMBL/GenBank/DDBJ whole genome shotgun (WGS) entry which is preliminary data.</text>
</comment>
<evidence type="ECO:0000256" key="1">
    <source>
        <dbReference type="ARBA" id="ARBA00004141"/>
    </source>
</evidence>
<evidence type="ECO:0000256" key="2">
    <source>
        <dbReference type="ARBA" id="ARBA00022692"/>
    </source>
</evidence>
<feature type="transmembrane region" description="Helical" evidence="5">
    <location>
        <begin position="54"/>
        <end position="71"/>
    </location>
</feature>
<dbReference type="SUPFAM" id="SSF52091">
    <property type="entry name" value="SpoIIaa-like"/>
    <property type="match status" value="1"/>
</dbReference>
<feature type="transmembrane region" description="Helical" evidence="5">
    <location>
        <begin position="129"/>
        <end position="147"/>
    </location>
</feature>
<protein>
    <submittedName>
        <fullName evidence="7">SulP family inorganic anion transporter</fullName>
    </submittedName>
</protein>
<dbReference type="PANTHER" id="PTHR43310">
    <property type="entry name" value="SULFATE TRANSPORTER YBAR-RELATED"/>
    <property type="match status" value="1"/>
</dbReference>
<keyword evidence="4 5" id="KW-0472">Membrane</keyword>
<dbReference type="InterPro" id="IPR011547">
    <property type="entry name" value="SLC26A/SulP_dom"/>
</dbReference>
<gene>
    <name evidence="7" type="ORF">HK439_02635</name>
</gene>
<feature type="transmembrane region" description="Helical" evidence="5">
    <location>
        <begin position="167"/>
        <end position="184"/>
    </location>
</feature>
<dbReference type="Pfam" id="PF01740">
    <property type="entry name" value="STAS"/>
    <property type="match status" value="1"/>
</dbReference>
<evidence type="ECO:0000313" key="7">
    <source>
        <dbReference type="EMBL" id="MBD1545142.1"/>
    </source>
</evidence>
<sequence>MECPLTARAEALAPVSTELSLSRIKTELLAGLTVALALVPEAVAFAFVAGVNPLVGLYAAFLVGLITALAGGRPGMISGATGALAVVMVSLVAQHGVEYLFATVVLMGLIQIGVGLLKWGKFIRMVPHPVMLGFVNGLAIVIFLAQLGQFKVPDGSGGFTWMGGTDLYLMLGLVALTMAVIWLLPKVTRAFPAPLAGILAVSALVIGLDLDTRSVGDLASIAGGFPEFHIPMVPLTWDTFKIILPYAVVMAAVGLIESLLTLNLVADLTNTKGGASKECLAQGAANVVTGFFGGMGGCAMIGQSMINVKSGARTRIAGTAAALFLLSFILFASPLIEQIPVASLVGVMFMVVIGTFAWTSLKIMHRIPMTDALVIVLVTVVTVLTDLATAVVVGVIISALAYAWNAASRISARIGVSKEGWKVYRLSGPLFFGSTTRFQDIFDINNDPDDVVIDFIDSRVVDHSGLEVIDALASKYEAAGKRLHLRHLSPDCQKLLEKAGSLVEVSILEDPDYEVAVDYGHKFDPVEKAR</sequence>
<keyword evidence="2 5" id="KW-0812">Transmembrane</keyword>
<feature type="transmembrane region" description="Helical" evidence="5">
    <location>
        <begin position="373"/>
        <end position="404"/>
    </location>
</feature>
<dbReference type="InterPro" id="IPR036513">
    <property type="entry name" value="STAS_dom_sf"/>
</dbReference>
<dbReference type="Pfam" id="PF00916">
    <property type="entry name" value="Sulfate_transp"/>
    <property type="match status" value="1"/>
</dbReference>
<name>A0A926NPT3_9HYPH</name>
<dbReference type="InterPro" id="IPR052706">
    <property type="entry name" value="Membrane-Transporter-like"/>
</dbReference>
<dbReference type="PANTHER" id="PTHR43310:SF1">
    <property type="entry name" value="SULFATE TRANSPORTER YBAR-RELATED"/>
    <property type="match status" value="1"/>
</dbReference>
<organism evidence="7 8">
    <name type="scientific">Roseibium aggregatum</name>
    <dbReference type="NCBI Taxonomy" id="187304"/>
    <lineage>
        <taxon>Bacteria</taxon>
        <taxon>Pseudomonadati</taxon>
        <taxon>Pseudomonadota</taxon>
        <taxon>Alphaproteobacteria</taxon>
        <taxon>Hyphomicrobiales</taxon>
        <taxon>Stappiaceae</taxon>
        <taxon>Roseibium</taxon>
    </lineage>
</organism>
<evidence type="ECO:0000259" key="6">
    <source>
        <dbReference type="PROSITE" id="PS50801"/>
    </source>
</evidence>
<evidence type="ECO:0000256" key="5">
    <source>
        <dbReference type="SAM" id="Phobius"/>
    </source>
</evidence>
<dbReference type="Proteomes" id="UP000598467">
    <property type="component" value="Unassembled WGS sequence"/>
</dbReference>
<feature type="transmembrane region" description="Helical" evidence="5">
    <location>
        <begin position="242"/>
        <end position="266"/>
    </location>
</feature>
<dbReference type="PROSITE" id="PS50801">
    <property type="entry name" value="STAS"/>
    <property type="match status" value="1"/>
</dbReference>
<feature type="transmembrane region" description="Helical" evidence="5">
    <location>
        <begin position="191"/>
        <end position="208"/>
    </location>
</feature>
<feature type="transmembrane region" description="Helical" evidence="5">
    <location>
        <begin position="99"/>
        <end position="117"/>
    </location>
</feature>
<feature type="transmembrane region" description="Helical" evidence="5">
    <location>
        <begin position="28"/>
        <end position="48"/>
    </location>
</feature>
<accession>A0A926NPT3</accession>
<dbReference type="Gene3D" id="3.30.750.24">
    <property type="entry name" value="STAS domain"/>
    <property type="match status" value="1"/>
</dbReference>
<keyword evidence="3 5" id="KW-1133">Transmembrane helix</keyword>
<reference evidence="7" key="1">
    <citation type="submission" date="2020-05" db="EMBL/GenBank/DDBJ databases">
        <title>Identification of trans-AT polyketide cluster in two marine bacteria, producers of a novel glutaramide-containing polyketide sesbanimide D and analogs.</title>
        <authorList>
            <person name="Kacar D."/>
            <person name="Rodriguez P."/>
            <person name="Canedo L."/>
            <person name="Gonzalez E."/>
            <person name="Galan B."/>
            <person name="De La Calle F."/>
            <person name="Garcia J.L."/>
        </authorList>
    </citation>
    <scope>NUCLEOTIDE SEQUENCE</scope>
    <source>
        <strain evidence="7">PHM038</strain>
    </source>
</reference>
<proteinExistence type="predicted"/>
<dbReference type="CDD" id="cd07042">
    <property type="entry name" value="STAS_SulP_like_sulfate_transporter"/>
    <property type="match status" value="1"/>
</dbReference>
<comment type="subcellular location">
    <subcellularLocation>
        <location evidence="1">Membrane</location>
        <topology evidence="1">Multi-pass membrane protein</topology>
    </subcellularLocation>
</comment>
<feature type="transmembrane region" description="Helical" evidence="5">
    <location>
        <begin position="316"/>
        <end position="336"/>
    </location>
</feature>
<dbReference type="AlphaFoldDB" id="A0A926NPT3"/>
<evidence type="ECO:0000313" key="8">
    <source>
        <dbReference type="Proteomes" id="UP000598467"/>
    </source>
</evidence>
<dbReference type="EMBL" id="JABFCZ010000003">
    <property type="protein sequence ID" value="MBD1545142.1"/>
    <property type="molecule type" value="Genomic_DNA"/>
</dbReference>
<feature type="transmembrane region" description="Helical" evidence="5">
    <location>
        <begin position="342"/>
        <end position="361"/>
    </location>
</feature>
<evidence type="ECO:0000256" key="4">
    <source>
        <dbReference type="ARBA" id="ARBA00023136"/>
    </source>
</evidence>
<feature type="domain" description="STAS" evidence="6">
    <location>
        <begin position="419"/>
        <end position="530"/>
    </location>
</feature>
<dbReference type="InterPro" id="IPR002645">
    <property type="entry name" value="STAS_dom"/>
</dbReference>